<sequence>MVFHFRCFSFPYETRATTSVDDFHTANSHFDDTRMNQTPVPGLNVSPNLRVFTYAELKTATRNFDISSKLGEGGFAIVYKGTVRSVGNRSTIEVAVKQIKPRQQGYRTWVTEVNVLGEIDHDNLVKLIGFCNEDNQWLLVYEYMPKKSLDGHLSADSKNPPLTWDMRLKIAKDAATGLNHLHTGMQREIVFRDFKPSNILLDNNWKAKLSDFGFARDGPQDGRTHVSTMVVGTKGYAAPEYVQTGRLTSKIDVWSYGIFLEELITGRPPVAQNNPDNDPQCLRWVCCYAGAETSRLTVDPRLQGRYSERSMAQVTSLAKKCLVKDPRMRPTMSQVLDEVREAIALENQ</sequence>
<comment type="caution">
    <text evidence="1">The sequence shown here is derived from an EMBL/GenBank/DDBJ whole genome shotgun (WGS) entry which is preliminary data.</text>
</comment>
<name>A0ACB9H8D4_CICIN</name>
<proteinExistence type="predicted"/>
<dbReference type="EMBL" id="CM042009">
    <property type="protein sequence ID" value="KAI3791807.1"/>
    <property type="molecule type" value="Genomic_DNA"/>
</dbReference>
<keyword evidence="2" id="KW-1185">Reference proteome</keyword>
<reference evidence="2" key="1">
    <citation type="journal article" date="2022" name="Mol. Ecol. Resour.">
        <title>The genomes of chicory, endive, great burdock and yacon provide insights into Asteraceae palaeo-polyploidization history and plant inulin production.</title>
        <authorList>
            <person name="Fan W."/>
            <person name="Wang S."/>
            <person name="Wang H."/>
            <person name="Wang A."/>
            <person name="Jiang F."/>
            <person name="Liu H."/>
            <person name="Zhao H."/>
            <person name="Xu D."/>
            <person name="Zhang Y."/>
        </authorList>
    </citation>
    <scope>NUCLEOTIDE SEQUENCE [LARGE SCALE GENOMIC DNA]</scope>
    <source>
        <strain evidence="2">cv. Punajuju</strain>
    </source>
</reference>
<accession>A0ACB9H8D4</accession>
<reference evidence="1 2" key="2">
    <citation type="journal article" date="2022" name="Mol. Ecol. Resour.">
        <title>The genomes of chicory, endive, great burdock and yacon provide insights into Asteraceae paleo-polyploidization history and plant inulin production.</title>
        <authorList>
            <person name="Fan W."/>
            <person name="Wang S."/>
            <person name="Wang H."/>
            <person name="Wang A."/>
            <person name="Jiang F."/>
            <person name="Liu H."/>
            <person name="Zhao H."/>
            <person name="Xu D."/>
            <person name="Zhang Y."/>
        </authorList>
    </citation>
    <scope>NUCLEOTIDE SEQUENCE [LARGE SCALE GENOMIC DNA]</scope>
    <source>
        <strain evidence="2">cv. Punajuju</strain>
        <tissue evidence="1">Leaves</tissue>
    </source>
</reference>
<evidence type="ECO:0000313" key="1">
    <source>
        <dbReference type="EMBL" id="KAI3791807.1"/>
    </source>
</evidence>
<evidence type="ECO:0000313" key="2">
    <source>
        <dbReference type="Proteomes" id="UP001055811"/>
    </source>
</evidence>
<protein>
    <submittedName>
        <fullName evidence="1">Uncharacterized protein</fullName>
    </submittedName>
</protein>
<dbReference type="Proteomes" id="UP001055811">
    <property type="component" value="Linkage Group LG01"/>
</dbReference>
<organism evidence="1 2">
    <name type="scientific">Cichorium intybus</name>
    <name type="common">Chicory</name>
    <dbReference type="NCBI Taxonomy" id="13427"/>
    <lineage>
        <taxon>Eukaryota</taxon>
        <taxon>Viridiplantae</taxon>
        <taxon>Streptophyta</taxon>
        <taxon>Embryophyta</taxon>
        <taxon>Tracheophyta</taxon>
        <taxon>Spermatophyta</taxon>
        <taxon>Magnoliopsida</taxon>
        <taxon>eudicotyledons</taxon>
        <taxon>Gunneridae</taxon>
        <taxon>Pentapetalae</taxon>
        <taxon>asterids</taxon>
        <taxon>campanulids</taxon>
        <taxon>Asterales</taxon>
        <taxon>Asteraceae</taxon>
        <taxon>Cichorioideae</taxon>
        <taxon>Cichorieae</taxon>
        <taxon>Cichoriinae</taxon>
        <taxon>Cichorium</taxon>
    </lineage>
</organism>
<gene>
    <name evidence="1" type="ORF">L2E82_05670</name>
</gene>